<name>A0ABS5IEA4_9PROT</name>
<dbReference type="Pfam" id="PF03102">
    <property type="entry name" value="NeuB"/>
    <property type="match status" value="1"/>
</dbReference>
<dbReference type="Pfam" id="PF08666">
    <property type="entry name" value="SAF"/>
    <property type="match status" value="1"/>
</dbReference>
<dbReference type="InterPro" id="IPR051690">
    <property type="entry name" value="PseI-like"/>
</dbReference>
<dbReference type="Gene3D" id="3.20.20.70">
    <property type="entry name" value="Aldolase class I"/>
    <property type="match status" value="1"/>
</dbReference>
<dbReference type="PANTHER" id="PTHR42966">
    <property type="entry name" value="N-ACETYLNEURAMINATE SYNTHASE"/>
    <property type="match status" value="1"/>
</dbReference>
<dbReference type="SUPFAM" id="SSF51569">
    <property type="entry name" value="Aldolase"/>
    <property type="match status" value="1"/>
</dbReference>
<sequence>MTPSSADQGFWNRGRVRVIAEAGSNWRMGTAKRDRAMAHALIDAAVEAGADFVKFQTYRPQTVYVANAGQSDYLADAGVSEDIADIFADLAMPYEMLAELAQYCRKTGIGFMSTGFSAADFQAIDPHVDVHKIASYELSHIRLIDLAAKGGKPLVLSTGAATAEDIAWAVDRFQTQGGRDLCLLQCTAKYPAPLSSIDVATIDWLRDTFGGAAGLSDHSRDPITAPVAAVIRGARCVEKHFTLHNALPGPDHPFALTASELTLMVGKIREAEQVLGSGIKHIRTEEQELAAFARRGLQAIRAIAAGDRLHEDVNVAILRPGKQSLGLHPRFIEEIEGKQATRAIAIGEGLRSGDWS</sequence>
<evidence type="ECO:0000313" key="4">
    <source>
        <dbReference type="Proteomes" id="UP000680714"/>
    </source>
</evidence>
<dbReference type="Proteomes" id="UP000680714">
    <property type="component" value="Unassembled WGS sequence"/>
</dbReference>
<comment type="caution">
    <text evidence="3">The sequence shown here is derived from an EMBL/GenBank/DDBJ whole genome shotgun (WGS) entry which is preliminary data.</text>
</comment>
<evidence type="ECO:0000259" key="1">
    <source>
        <dbReference type="Pfam" id="PF03102"/>
    </source>
</evidence>
<dbReference type="SUPFAM" id="SSF51269">
    <property type="entry name" value="AFP III-like domain"/>
    <property type="match status" value="1"/>
</dbReference>
<feature type="domain" description="PseI/NeuA/B-like" evidence="1">
    <location>
        <begin position="41"/>
        <end position="280"/>
    </location>
</feature>
<dbReference type="InterPro" id="IPR013785">
    <property type="entry name" value="Aldolase_TIM"/>
</dbReference>
<proteinExistence type="predicted"/>
<dbReference type="EMBL" id="JAGTUF010000013">
    <property type="protein sequence ID" value="MBR9972748.1"/>
    <property type="molecule type" value="Genomic_DNA"/>
</dbReference>
<dbReference type="InterPro" id="IPR057736">
    <property type="entry name" value="SAF_PseI/NeuA/NeuB"/>
</dbReference>
<organism evidence="3 4">
    <name type="scientific">Magnetospirillum sulfuroxidans</name>
    <dbReference type="NCBI Taxonomy" id="611300"/>
    <lineage>
        <taxon>Bacteria</taxon>
        <taxon>Pseudomonadati</taxon>
        <taxon>Pseudomonadota</taxon>
        <taxon>Alphaproteobacteria</taxon>
        <taxon>Rhodospirillales</taxon>
        <taxon>Rhodospirillaceae</taxon>
        <taxon>Magnetospirillum</taxon>
    </lineage>
</organism>
<dbReference type="InterPro" id="IPR013132">
    <property type="entry name" value="PseI/NeuA/B-like_N"/>
</dbReference>
<feature type="domain" description="SAF" evidence="2">
    <location>
        <begin position="295"/>
        <end position="352"/>
    </location>
</feature>
<reference evidence="3 4" key="1">
    <citation type="submission" date="2021-04" db="EMBL/GenBank/DDBJ databases">
        <title>Magnetospirillum sulfuroxidans sp. nov., a facultative chemolithoautotrophic sulfur-oxidizing alphaproteobacterium isolated from freshwater sediment and proposals for Paramagetospirillum gen. nov., and Magnetospirillaceae fam. nov.</title>
        <authorList>
            <person name="Koziaeva V."/>
            <person name="Geelhoed J.S."/>
            <person name="Sorokin D.Y."/>
            <person name="Grouzdev D.S."/>
        </authorList>
    </citation>
    <scope>NUCLEOTIDE SEQUENCE [LARGE SCALE GENOMIC DNA]</scope>
    <source>
        <strain evidence="3 4">J10</strain>
    </source>
</reference>
<dbReference type="InterPro" id="IPR013974">
    <property type="entry name" value="SAF"/>
</dbReference>
<dbReference type="Gene3D" id="3.90.1210.10">
    <property type="entry name" value="Antifreeze-like/N-acetylneuraminic acid synthase C-terminal domain"/>
    <property type="match status" value="1"/>
</dbReference>
<dbReference type="PANTHER" id="PTHR42966:SF1">
    <property type="entry name" value="SIALIC ACID SYNTHASE"/>
    <property type="match status" value="1"/>
</dbReference>
<gene>
    <name evidence="3" type="ORF">KEC16_13570</name>
</gene>
<dbReference type="CDD" id="cd11615">
    <property type="entry name" value="SAF_NeuB_like"/>
    <property type="match status" value="1"/>
</dbReference>
<evidence type="ECO:0000313" key="3">
    <source>
        <dbReference type="EMBL" id="MBR9972748.1"/>
    </source>
</evidence>
<accession>A0ABS5IEA4</accession>
<keyword evidence="4" id="KW-1185">Reference proteome</keyword>
<protein>
    <submittedName>
        <fullName evidence="3">N-acetylneuraminate synthase family protein</fullName>
    </submittedName>
</protein>
<dbReference type="InterPro" id="IPR036732">
    <property type="entry name" value="AFP_Neu5c_C_sf"/>
</dbReference>
<evidence type="ECO:0000259" key="2">
    <source>
        <dbReference type="Pfam" id="PF08666"/>
    </source>
</evidence>
<dbReference type="RefSeq" id="WP_211549815.1">
    <property type="nucleotide sequence ID" value="NZ_JAGTUF010000013.1"/>
</dbReference>